<evidence type="ECO:0000256" key="2">
    <source>
        <dbReference type="ARBA" id="ARBA00004613"/>
    </source>
</evidence>
<keyword evidence="6 10" id="KW-0732">Signal</keyword>
<feature type="disulfide bond" evidence="9">
    <location>
        <begin position="45"/>
        <end position="52"/>
    </location>
</feature>
<dbReference type="GO" id="GO:0005576">
    <property type="term" value="C:extracellular region"/>
    <property type="evidence" value="ECO:0007669"/>
    <property type="project" value="UniProtKB-SubCell"/>
</dbReference>
<feature type="binding site" description="axial binding residue" evidence="9">
    <location>
        <position position="49"/>
    </location>
    <ligand>
        <name>heme</name>
        <dbReference type="ChEBI" id="CHEBI:30413"/>
    </ligand>
    <ligandPart>
        <name>Fe</name>
        <dbReference type="ChEBI" id="CHEBI:18248"/>
    </ligandPart>
</feature>
<dbReference type="GO" id="GO:0098552">
    <property type="term" value="C:side of membrane"/>
    <property type="evidence" value="ECO:0007669"/>
    <property type="project" value="UniProtKB-KW"/>
</dbReference>
<comment type="caution">
    <text evidence="9">Lacks conserved residue(s) required for the propagation of feature annotation.</text>
</comment>
<comment type="similarity">
    <text evidence="3">Belongs to the RBT5 family.</text>
</comment>
<dbReference type="Pfam" id="PF05730">
    <property type="entry name" value="CFEM"/>
    <property type="match status" value="1"/>
</dbReference>
<feature type="domain" description="CFEM" evidence="11">
    <location>
        <begin position="1"/>
        <end position="115"/>
    </location>
</feature>
<evidence type="ECO:0000313" key="13">
    <source>
        <dbReference type="EnsemblFungi" id="EJT76448"/>
    </source>
</evidence>
<keyword evidence="4" id="KW-0964">Secreted</keyword>
<reference evidence="13" key="5">
    <citation type="submission" date="2018-04" db="UniProtKB">
        <authorList>
            <consortium name="EnsemblFungi"/>
        </authorList>
    </citation>
    <scope>IDENTIFICATION</scope>
    <source>
        <strain evidence="13">R3-111a-1</strain>
    </source>
</reference>
<feature type="signal peptide" evidence="10">
    <location>
        <begin position="1"/>
        <end position="18"/>
    </location>
</feature>
<keyword evidence="9" id="KW-0479">Metal-binding</keyword>
<accession>J3NYL5</accession>
<dbReference type="EMBL" id="GL385397">
    <property type="protein sequence ID" value="EJT76448.1"/>
    <property type="molecule type" value="Genomic_DNA"/>
</dbReference>
<evidence type="ECO:0000256" key="6">
    <source>
        <dbReference type="ARBA" id="ARBA00022729"/>
    </source>
</evidence>
<protein>
    <recommendedName>
        <fullName evidence="11">CFEM domain-containing protein</fullName>
    </recommendedName>
</protein>
<evidence type="ECO:0000256" key="8">
    <source>
        <dbReference type="ARBA" id="ARBA00023288"/>
    </source>
</evidence>
<reference evidence="12" key="2">
    <citation type="submission" date="2010-07" db="EMBL/GenBank/DDBJ databases">
        <authorList>
            <consortium name="The Broad Institute Genome Sequencing Platform"/>
            <consortium name="Broad Institute Genome Sequencing Center for Infectious Disease"/>
            <person name="Ma L.-J."/>
            <person name="Dead R."/>
            <person name="Young S."/>
            <person name="Zeng Q."/>
            <person name="Koehrsen M."/>
            <person name="Alvarado L."/>
            <person name="Berlin A."/>
            <person name="Chapman S.B."/>
            <person name="Chen Z."/>
            <person name="Freedman E."/>
            <person name="Gellesch M."/>
            <person name="Goldberg J."/>
            <person name="Griggs A."/>
            <person name="Gujja S."/>
            <person name="Heilman E.R."/>
            <person name="Heiman D."/>
            <person name="Hepburn T."/>
            <person name="Howarth C."/>
            <person name="Jen D."/>
            <person name="Larson L."/>
            <person name="Mehta T."/>
            <person name="Neiman D."/>
            <person name="Pearson M."/>
            <person name="Roberts A."/>
            <person name="Saif S."/>
            <person name="Shea T."/>
            <person name="Shenoy N."/>
            <person name="Sisk P."/>
            <person name="Stolte C."/>
            <person name="Sykes S."/>
            <person name="Walk T."/>
            <person name="White J."/>
            <person name="Yandava C."/>
            <person name="Haas B."/>
            <person name="Nusbaum C."/>
            <person name="Birren B."/>
        </authorList>
    </citation>
    <scope>NUCLEOTIDE SEQUENCE</scope>
    <source>
        <strain evidence="12">R3-111a-1</strain>
    </source>
</reference>
<feature type="chain" id="PRO_5015094654" description="CFEM domain-containing protein" evidence="10">
    <location>
        <begin position="19"/>
        <end position="162"/>
    </location>
</feature>
<proteinExistence type="inferred from homology"/>
<dbReference type="STRING" id="644352.J3NYL5"/>
<evidence type="ECO:0000256" key="3">
    <source>
        <dbReference type="ARBA" id="ARBA00010031"/>
    </source>
</evidence>
<keyword evidence="8" id="KW-0449">Lipoprotein</keyword>
<evidence type="ECO:0000256" key="5">
    <source>
        <dbReference type="ARBA" id="ARBA00022622"/>
    </source>
</evidence>
<evidence type="ECO:0000256" key="7">
    <source>
        <dbReference type="ARBA" id="ARBA00023157"/>
    </source>
</evidence>
<keyword evidence="5" id="KW-0336">GPI-anchor</keyword>
<sequence>MRFFTTLVLSALVAVSSAATIAELAAQVPSCAMKCLVTAAKEVGCDAADYKCQCGKLIDMTSKATGCITSGCTLDDVAKTTTLMPQICGLVAGEKGGDTFSSIVTKASSAATAGLAGATSLAGAATRVPTTTGAPGTTGTPAAAGRNLAGVGFAAAVVALVL</sequence>
<evidence type="ECO:0000259" key="11">
    <source>
        <dbReference type="PROSITE" id="PS52012"/>
    </source>
</evidence>
<dbReference type="EnsemblFungi" id="EJT76448">
    <property type="protein sequence ID" value="EJT76448"/>
    <property type="gene ID" value="GGTG_06367"/>
</dbReference>
<dbReference type="PROSITE" id="PS52012">
    <property type="entry name" value="CFEM"/>
    <property type="match status" value="1"/>
</dbReference>
<keyword evidence="9" id="KW-0408">Iron</keyword>
<dbReference type="OrthoDB" id="3767534at2759"/>
<dbReference type="RefSeq" id="XP_009222448.1">
    <property type="nucleotide sequence ID" value="XM_009224184.1"/>
</dbReference>
<gene>
    <name evidence="13" type="primary">20346825</name>
    <name evidence="12" type="ORF">GGTG_06367</name>
</gene>
<dbReference type="GO" id="GO:0046872">
    <property type="term" value="F:metal ion binding"/>
    <property type="evidence" value="ECO:0007669"/>
    <property type="project" value="UniProtKB-UniRule"/>
</dbReference>
<reference evidence="12" key="3">
    <citation type="submission" date="2010-09" db="EMBL/GenBank/DDBJ databases">
        <title>Annotation of Gaeumannomyces graminis var. tritici R3-111a-1.</title>
        <authorList>
            <consortium name="The Broad Institute Genome Sequencing Platform"/>
            <person name="Ma L.-J."/>
            <person name="Dead R."/>
            <person name="Young S.K."/>
            <person name="Zeng Q."/>
            <person name="Gargeya S."/>
            <person name="Fitzgerald M."/>
            <person name="Haas B."/>
            <person name="Abouelleil A."/>
            <person name="Alvarado L."/>
            <person name="Arachchi H.M."/>
            <person name="Berlin A."/>
            <person name="Brown A."/>
            <person name="Chapman S.B."/>
            <person name="Chen Z."/>
            <person name="Dunbar C."/>
            <person name="Freedman E."/>
            <person name="Gearin G."/>
            <person name="Gellesch M."/>
            <person name="Goldberg J."/>
            <person name="Griggs A."/>
            <person name="Gujja S."/>
            <person name="Heiman D."/>
            <person name="Howarth C."/>
            <person name="Larson L."/>
            <person name="Lui A."/>
            <person name="MacDonald P.J.P."/>
            <person name="Mehta T."/>
            <person name="Montmayeur A."/>
            <person name="Murphy C."/>
            <person name="Neiman D."/>
            <person name="Pearson M."/>
            <person name="Priest M."/>
            <person name="Roberts A."/>
            <person name="Saif S."/>
            <person name="Shea T."/>
            <person name="Shenoy N."/>
            <person name="Sisk P."/>
            <person name="Stolte C."/>
            <person name="Sykes S."/>
            <person name="Yandava C."/>
            <person name="Wortman J."/>
            <person name="Nusbaum C."/>
            <person name="Birren B."/>
        </authorList>
    </citation>
    <scope>NUCLEOTIDE SEQUENCE</scope>
    <source>
        <strain evidence="12">R3-111a-1</strain>
    </source>
</reference>
<reference evidence="13" key="4">
    <citation type="journal article" date="2015" name="G3 (Bethesda)">
        <title>Genome sequences of three phytopathogenic species of the Magnaporthaceae family of fungi.</title>
        <authorList>
            <person name="Okagaki L.H."/>
            <person name="Nunes C.C."/>
            <person name="Sailsbery J."/>
            <person name="Clay B."/>
            <person name="Brown D."/>
            <person name="John T."/>
            <person name="Oh Y."/>
            <person name="Young N."/>
            <person name="Fitzgerald M."/>
            <person name="Haas B.J."/>
            <person name="Zeng Q."/>
            <person name="Young S."/>
            <person name="Adiconis X."/>
            <person name="Fan L."/>
            <person name="Levin J.Z."/>
            <person name="Mitchell T.K."/>
            <person name="Okubara P.A."/>
            <person name="Farman M.L."/>
            <person name="Kohn L.M."/>
            <person name="Birren B."/>
            <person name="Ma L.-J."/>
            <person name="Dean R.A."/>
        </authorList>
    </citation>
    <scope>NUCLEOTIDE SEQUENCE</scope>
    <source>
        <strain evidence="13">R3-111a-1</strain>
    </source>
</reference>
<dbReference type="Proteomes" id="UP000006039">
    <property type="component" value="Unassembled WGS sequence"/>
</dbReference>
<evidence type="ECO:0000256" key="10">
    <source>
        <dbReference type="SAM" id="SignalP"/>
    </source>
</evidence>
<dbReference type="HOGENOM" id="CLU_063084_4_2_1"/>
<dbReference type="AlphaFoldDB" id="J3NYL5"/>
<keyword evidence="9" id="KW-0349">Heme</keyword>
<keyword evidence="7 9" id="KW-1015">Disulfide bond</keyword>
<evidence type="ECO:0000256" key="9">
    <source>
        <dbReference type="PROSITE-ProRule" id="PRU01356"/>
    </source>
</evidence>
<keyword evidence="5" id="KW-0325">Glycoprotein</keyword>
<dbReference type="InterPro" id="IPR008427">
    <property type="entry name" value="Extracellular_membr_CFEM_dom"/>
</dbReference>
<keyword evidence="5" id="KW-0472">Membrane</keyword>
<dbReference type="eggNOG" id="ENOG502RX23">
    <property type="taxonomic scope" value="Eukaryota"/>
</dbReference>
<evidence type="ECO:0000313" key="12">
    <source>
        <dbReference type="EMBL" id="EJT76448.1"/>
    </source>
</evidence>
<reference evidence="14" key="1">
    <citation type="submission" date="2010-07" db="EMBL/GenBank/DDBJ databases">
        <title>The genome sequence of Gaeumannomyces graminis var. tritici strain R3-111a-1.</title>
        <authorList>
            <consortium name="The Broad Institute Genome Sequencing Platform"/>
            <person name="Ma L.-J."/>
            <person name="Dead R."/>
            <person name="Young S."/>
            <person name="Zeng Q."/>
            <person name="Koehrsen M."/>
            <person name="Alvarado L."/>
            <person name="Berlin A."/>
            <person name="Chapman S.B."/>
            <person name="Chen Z."/>
            <person name="Freedman E."/>
            <person name="Gellesch M."/>
            <person name="Goldberg J."/>
            <person name="Griggs A."/>
            <person name="Gujja S."/>
            <person name="Heilman E.R."/>
            <person name="Heiman D."/>
            <person name="Hepburn T."/>
            <person name="Howarth C."/>
            <person name="Jen D."/>
            <person name="Larson L."/>
            <person name="Mehta T."/>
            <person name="Neiman D."/>
            <person name="Pearson M."/>
            <person name="Roberts A."/>
            <person name="Saif S."/>
            <person name="Shea T."/>
            <person name="Shenoy N."/>
            <person name="Sisk P."/>
            <person name="Stolte C."/>
            <person name="Sykes S."/>
            <person name="Walk T."/>
            <person name="White J."/>
            <person name="Yandava C."/>
            <person name="Haas B."/>
            <person name="Nusbaum C."/>
            <person name="Birren B."/>
        </authorList>
    </citation>
    <scope>NUCLEOTIDE SEQUENCE [LARGE SCALE GENOMIC DNA]</scope>
    <source>
        <strain evidence="14">R3-111a-1</strain>
    </source>
</reference>
<name>J3NYL5_GAET3</name>
<evidence type="ECO:0000313" key="14">
    <source>
        <dbReference type="Proteomes" id="UP000006039"/>
    </source>
</evidence>
<dbReference type="VEuPathDB" id="FungiDB:GGTG_06367"/>
<organism evidence="12">
    <name type="scientific">Gaeumannomyces tritici (strain R3-111a-1)</name>
    <name type="common">Wheat and barley take-all root rot fungus</name>
    <name type="synonym">Gaeumannomyces graminis var. tritici</name>
    <dbReference type="NCBI Taxonomy" id="644352"/>
    <lineage>
        <taxon>Eukaryota</taxon>
        <taxon>Fungi</taxon>
        <taxon>Dikarya</taxon>
        <taxon>Ascomycota</taxon>
        <taxon>Pezizomycotina</taxon>
        <taxon>Sordariomycetes</taxon>
        <taxon>Sordariomycetidae</taxon>
        <taxon>Magnaporthales</taxon>
        <taxon>Magnaporthaceae</taxon>
        <taxon>Gaeumannomyces</taxon>
    </lineage>
</organism>
<comment type="subcellular location">
    <subcellularLocation>
        <location evidence="1">Membrane</location>
        <topology evidence="1">Lipid-anchor</topology>
        <topology evidence="1">GPI-anchor</topology>
    </subcellularLocation>
    <subcellularLocation>
        <location evidence="2">Secreted</location>
    </subcellularLocation>
</comment>
<keyword evidence="14" id="KW-1185">Reference proteome</keyword>
<dbReference type="GeneID" id="20346825"/>
<evidence type="ECO:0000256" key="1">
    <source>
        <dbReference type="ARBA" id="ARBA00004589"/>
    </source>
</evidence>
<evidence type="ECO:0000256" key="4">
    <source>
        <dbReference type="ARBA" id="ARBA00022525"/>
    </source>
</evidence>